<organism evidence="4 5">
    <name type="scientific">Clavibacter zhangzhiyongii</name>
    <dbReference type="NCBI Taxonomy" id="2768071"/>
    <lineage>
        <taxon>Bacteria</taxon>
        <taxon>Bacillati</taxon>
        <taxon>Actinomycetota</taxon>
        <taxon>Actinomycetes</taxon>
        <taxon>Micrococcales</taxon>
        <taxon>Microbacteriaceae</taxon>
        <taxon>Clavibacter</taxon>
    </lineage>
</organism>
<keyword evidence="3" id="KW-0812">Transmembrane</keyword>
<dbReference type="KEGG" id="czh:H9X71_11015"/>
<dbReference type="Gene3D" id="3.40.50.10320">
    <property type="entry name" value="LmbE-like"/>
    <property type="match status" value="1"/>
</dbReference>
<dbReference type="Pfam" id="PF02585">
    <property type="entry name" value="PIG-L"/>
    <property type="match status" value="1"/>
</dbReference>
<name>A0A7L7Z0A5_9MICO</name>
<evidence type="ECO:0000256" key="3">
    <source>
        <dbReference type="SAM" id="Phobius"/>
    </source>
</evidence>
<evidence type="ECO:0000313" key="5">
    <source>
        <dbReference type="Proteomes" id="UP000516660"/>
    </source>
</evidence>
<sequence length="454" mass="46801">MTTGTSRPERAARIRRPEREHVLFVHAHPDDESIVTGGTIAQLVEDGVPVTVLTCTRGERGEVIPAELRHLEGDLRALADHRETELAAAMAALGVDDHRFLGDADARWRGLEPRRYVDSGMEWGEDGVPVALRPLDPDSLCAGDEADEARDVLAVIADVDATSVVTYDDHGGYGHPDHVRTHVIATWAAEEAGIPAYLITTTASSAREAHDLVAVRGRFPAPDADPAGTLVLPDEAVDLRVDASAVLDRKIRAVAAHRTQTVVDGDQFALSHGVGAPIAGVEMYRLHHPAGAVEDDGTPQPPRGAQRLGTAAASLVLGLLVGVIGTAAHRATLPVGGVALPVGLVLALATLACLLVAFRLLLVDRLHALCLGLGAVAAVAVLGTGGPGGSVLFPDDGVSQVWALAPAVVVAAIVVWPRFSTRRPAAGTGADPAAGAAEAPSGAAAPAGTGPRAA</sequence>
<proteinExistence type="predicted"/>
<evidence type="ECO:0000256" key="2">
    <source>
        <dbReference type="SAM" id="MobiDB-lite"/>
    </source>
</evidence>
<feature type="region of interest" description="Disordered" evidence="2">
    <location>
        <begin position="426"/>
        <end position="454"/>
    </location>
</feature>
<evidence type="ECO:0000256" key="1">
    <source>
        <dbReference type="ARBA" id="ARBA00022833"/>
    </source>
</evidence>
<dbReference type="RefSeq" id="WP_191147134.1">
    <property type="nucleotide sequence ID" value="NZ_CP061274.1"/>
</dbReference>
<dbReference type="InterPro" id="IPR003737">
    <property type="entry name" value="GlcNAc_PI_deacetylase-related"/>
</dbReference>
<dbReference type="SUPFAM" id="SSF102588">
    <property type="entry name" value="LmbE-like"/>
    <property type="match status" value="1"/>
</dbReference>
<evidence type="ECO:0000313" key="4">
    <source>
        <dbReference type="EMBL" id="QOD43136.1"/>
    </source>
</evidence>
<dbReference type="GO" id="GO:0016137">
    <property type="term" value="P:glycoside metabolic process"/>
    <property type="evidence" value="ECO:0007669"/>
    <property type="project" value="UniProtKB-ARBA"/>
</dbReference>
<accession>A0A7L7Z0A5</accession>
<feature type="transmembrane region" description="Helical" evidence="3">
    <location>
        <begin position="308"/>
        <end position="328"/>
    </location>
</feature>
<dbReference type="EMBL" id="CP061274">
    <property type="protein sequence ID" value="QOD43136.1"/>
    <property type="molecule type" value="Genomic_DNA"/>
</dbReference>
<keyword evidence="3" id="KW-1133">Transmembrane helix</keyword>
<feature type="transmembrane region" description="Helical" evidence="3">
    <location>
        <begin position="369"/>
        <end position="393"/>
    </location>
</feature>
<dbReference type="InterPro" id="IPR024078">
    <property type="entry name" value="LmbE-like_dom_sf"/>
</dbReference>
<keyword evidence="3" id="KW-0472">Membrane</keyword>
<reference evidence="4 5" key="1">
    <citation type="submission" date="2020-08" db="EMBL/GenBank/DDBJ databases">
        <title>Description of Clavibacter zhangzhiyonge sp. nov., a phytopathogenic actinobacterium isolated from barley seeds, causing leaf brown spot and decline.</title>
        <authorList>
            <person name="Tian Q."/>
            <person name="Chuan J."/>
            <person name="Zhao W."/>
            <person name="Li X."/>
        </authorList>
    </citation>
    <scope>NUCLEOTIDE SEQUENCE [LARGE SCALE GENOMIC DNA]</scope>
    <source>
        <strain evidence="4 5">DM1</strain>
    </source>
</reference>
<keyword evidence="5" id="KW-1185">Reference proteome</keyword>
<dbReference type="AlphaFoldDB" id="A0A7L7Z0A5"/>
<dbReference type="GO" id="GO:0016811">
    <property type="term" value="F:hydrolase activity, acting on carbon-nitrogen (but not peptide) bonds, in linear amides"/>
    <property type="evidence" value="ECO:0007669"/>
    <property type="project" value="TreeGrafter"/>
</dbReference>
<feature type="transmembrane region" description="Helical" evidence="3">
    <location>
        <begin position="399"/>
        <end position="416"/>
    </location>
</feature>
<dbReference type="PANTHER" id="PTHR12993">
    <property type="entry name" value="N-ACETYLGLUCOSAMINYL-PHOSPHATIDYLINOSITOL DE-N-ACETYLASE-RELATED"/>
    <property type="match status" value="1"/>
</dbReference>
<gene>
    <name evidence="4" type="ORF">H9X71_11015</name>
</gene>
<keyword evidence="1" id="KW-0862">Zinc</keyword>
<protein>
    <submittedName>
        <fullName evidence="4">PIG-L family deacetylase</fullName>
    </submittedName>
</protein>
<dbReference type="Proteomes" id="UP000516660">
    <property type="component" value="Chromosome"/>
</dbReference>
<dbReference type="PANTHER" id="PTHR12993:SF26">
    <property type="entry name" value="1D-MYO-INOSITOL 2-ACETAMIDO-2-DEOXY-ALPHA-D-GLUCOPYRANOSIDE DEACETYLASE"/>
    <property type="match status" value="1"/>
</dbReference>
<feature type="transmembrane region" description="Helical" evidence="3">
    <location>
        <begin position="340"/>
        <end position="362"/>
    </location>
</feature>